<dbReference type="SMART" id="SM00909">
    <property type="entry name" value="Germane"/>
    <property type="match status" value="2"/>
</dbReference>
<feature type="domain" description="GerMN" evidence="1">
    <location>
        <begin position="232"/>
        <end position="319"/>
    </location>
</feature>
<dbReference type="InterPro" id="IPR019606">
    <property type="entry name" value="GerMN"/>
</dbReference>
<accession>A0A9D1S543</accession>
<name>A0A9D1S543_9FIRM</name>
<proteinExistence type="predicted"/>
<dbReference type="Pfam" id="PF10646">
    <property type="entry name" value="Germane"/>
    <property type="match status" value="2"/>
</dbReference>
<evidence type="ECO:0000313" key="3">
    <source>
        <dbReference type="Proteomes" id="UP000824123"/>
    </source>
</evidence>
<dbReference type="AlphaFoldDB" id="A0A9D1S543"/>
<reference evidence="2" key="1">
    <citation type="submission" date="2020-10" db="EMBL/GenBank/DDBJ databases">
        <authorList>
            <person name="Gilroy R."/>
        </authorList>
    </citation>
    <scope>NUCLEOTIDE SEQUENCE</scope>
    <source>
        <strain evidence="2">ChiSxjej2B14-8506</strain>
    </source>
</reference>
<evidence type="ECO:0000259" key="1">
    <source>
        <dbReference type="SMART" id="SM00909"/>
    </source>
</evidence>
<evidence type="ECO:0000313" key="2">
    <source>
        <dbReference type="EMBL" id="HIU47226.1"/>
    </source>
</evidence>
<dbReference type="Proteomes" id="UP000824123">
    <property type="component" value="Unassembled WGS sequence"/>
</dbReference>
<reference evidence="2" key="2">
    <citation type="journal article" date="2021" name="PeerJ">
        <title>Extensive microbial diversity within the chicken gut microbiome revealed by metagenomics and culture.</title>
        <authorList>
            <person name="Gilroy R."/>
            <person name="Ravi A."/>
            <person name="Getino M."/>
            <person name="Pursley I."/>
            <person name="Horton D.L."/>
            <person name="Alikhan N.F."/>
            <person name="Baker D."/>
            <person name="Gharbi K."/>
            <person name="Hall N."/>
            <person name="Watson M."/>
            <person name="Adriaenssens E.M."/>
            <person name="Foster-Nyarko E."/>
            <person name="Jarju S."/>
            <person name="Secka A."/>
            <person name="Antonio M."/>
            <person name="Oren A."/>
            <person name="Chaudhuri R.R."/>
            <person name="La Ragione R."/>
            <person name="Hildebrand F."/>
            <person name="Pallen M.J."/>
        </authorList>
    </citation>
    <scope>NUCLEOTIDE SEQUENCE</scope>
    <source>
        <strain evidence="2">ChiSxjej2B14-8506</strain>
    </source>
</reference>
<organism evidence="2 3">
    <name type="scientific">Candidatus Fimadaptatus faecigallinarum</name>
    <dbReference type="NCBI Taxonomy" id="2840814"/>
    <lineage>
        <taxon>Bacteria</taxon>
        <taxon>Bacillati</taxon>
        <taxon>Bacillota</taxon>
        <taxon>Clostridia</taxon>
        <taxon>Eubacteriales</taxon>
        <taxon>Candidatus Fimadaptatus</taxon>
    </lineage>
</organism>
<sequence length="349" mass="37047">MTWNRQKTVRLTGALLAALAVVALIVGLRGGGGDEAPDAQPTAEALETTADAQQGTIETIAYYADANGYLVPVMRRIPEQDGVARATLALMVKNEQNDREAARMGLSTLLPENCSIDIDINSDGLARVDLGKEANEMASAEAESNMIAGVVATLGEFPTVNQVEFLIGGQKLDSLKHGTDISQPITPGAINIESMDSVSETFSANQITLYFPDESSRLMVPVTRMVYGESDVNTAVVELAKGARDEQLSNVLPEGCGIIGVTVNDGIATINFTQEFIDIAEQSDGGRAALKALVLTCTQFKGIKGVEIQVEGEKYDPGEQTLSAPTFANVAEEIPTVGYQQTATVLSFE</sequence>
<comment type="caution">
    <text evidence="2">The sequence shown here is derived from an EMBL/GenBank/DDBJ whole genome shotgun (WGS) entry which is preliminary data.</text>
</comment>
<dbReference type="EMBL" id="DVNK01000050">
    <property type="protein sequence ID" value="HIU47226.1"/>
    <property type="molecule type" value="Genomic_DNA"/>
</dbReference>
<gene>
    <name evidence="2" type="ORF">IAC59_08195</name>
</gene>
<protein>
    <submittedName>
        <fullName evidence="2">GerMN domain-containing protein</fullName>
    </submittedName>
</protein>
<feature type="domain" description="GerMN" evidence="1">
    <location>
        <begin position="84"/>
        <end position="176"/>
    </location>
</feature>